<feature type="non-terminal residue" evidence="1">
    <location>
        <position position="1"/>
    </location>
</feature>
<protein>
    <submittedName>
        <fullName evidence="1">(rape) hypothetical protein</fullName>
    </submittedName>
</protein>
<accession>A0A816K0Y8</accession>
<proteinExistence type="predicted"/>
<organism evidence="1">
    <name type="scientific">Brassica napus</name>
    <name type="common">Rape</name>
    <dbReference type="NCBI Taxonomy" id="3708"/>
    <lineage>
        <taxon>Eukaryota</taxon>
        <taxon>Viridiplantae</taxon>
        <taxon>Streptophyta</taxon>
        <taxon>Embryophyta</taxon>
        <taxon>Tracheophyta</taxon>
        <taxon>Spermatophyta</taxon>
        <taxon>Magnoliopsida</taxon>
        <taxon>eudicotyledons</taxon>
        <taxon>Gunneridae</taxon>
        <taxon>Pentapetalae</taxon>
        <taxon>rosids</taxon>
        <taxon>malvids</taxon>
        <taxon>Brassicales</taxon>
        <taxon>Brassicaceae</taxon>
        <taxon>Brassiceae</taxon>
        <taxon>Brassica</taxon>
    </lineage>
</organism>
<dbReference type="Proteomes" id="UP001295469">
    <property type="component" value="Chromosome C02"/>
</dbReference>
<evidence type="ECO:0000313" key="1">
    <source>
        <dbReference type="EMBL" id="CAF1879822.1"/>
    </source>
</evidence>
<dbReference type="EMBL" id="HG994366">
    <property type="protein sequence ID" value="CAF1879822.1"/>
    <property type="molecule type" value="Genomic_DNA"/>
</dbReference>
<reference evidence="1" key="1">
    <citation type="submission" date="2021-01" db="EMBL/GenBank/DDBJ databases">
        <authorList>
            <consortium name="Genoscope - CEA"/>
            <person name="William W."/>
        </authorList>
    </citation>
    <scope>NUCLEOTIDE SEQUENCE</scope>
</reference>
<feature type="non-terminal residue" evidence="1">
    <location>
        <position position="48"/>
    </location>
</feature>
<gene>
    <name evidence="1" type="ORF">DARMORV10_C02P02410.1</name>
</gene>
<name>A0A816K0Y8_BRANA</name>
<dbReference type="AlphaFoldDB" id="A0A816K0Y8"/>
<sequence length="48" mass="5904">SQNDLKYVVKIEKKLHRLVWNLGQVNKWRPEYEDREEDLLLDNNFCIT</sequence>